<dbReference type="PANTHER" id="PTHR43156">
    <property type="entry name" value="STAGE II SPORULATION PROTEIN E-RELATED"/>
    <property type="match status" value="1"/>
</dbReference>
<dbReference type="RefSeq" id="WP_055171714.1">
    <property type="nucleotide sequence ID" value="NZ_CZBX01000004.1"/>
</dbReference>
<proteinExistence type="predicted"/>
<dbReference type="InterPro" id="IPR001932">
    <property type="entry name" value="PPM-type_phosphatase-like_dom"/>
</dbReference>
<dbReference type="Pfam" id="PF19732">
    <property type="entry name" value="SpoIIE_N"/>
    <property type="match status" value="1"/>
</dbReference>
<dbReference type="Proteomes" id="UP000078383">
    <property type="component" value="Unassembled WGS sequence"/>
</dbReference>
<dbReference type="PANTHER" id="PTHR43156:SF2">
    <property type="entry name" value="STAGE II SPORULATION PROTEIN E"/>
    <property type="match status" value="1"/>
</dbReference>
<dbReference type="OrthoDB" id="9763774at2"/>
<dbReference type="Pfam" id="PF07228">
    <property type="entry name" value="SpoIIE"/>
    <property type="match status" value="1"/>
</dbReference>
<sequence length="467" mass="52746">MENGQVLHSSLYVEQIDKFAVSLKQLAKTFLKLEEKKQTFSEEEIDEMFACVREEVCEKCEKNSWCWGENYIQMYQMGYEILAAVDQYGNELDAETKRKLMQRCIMAPRFYRGMLDSFHEARQNMIWINRIARSREGCAAQLDLFADMLQNMAKNLEDSIFTDERLGKRILSQLKRKGIRVLSMHFLVNGEGKYELHLTMRTWKAEKIPVKSLAGILSNLTGRRLIPGKEGAQLIGADYTTVVFREGPSYYTMSGIARIGKGCSNISGDSFTMMDLPGGKRGVALSDGMGCGQAACQESTLVIELLEELLEAGFPEKTAIQMINTTLVCGREEIHYSTIDLTVFDLYTGECELIKAGASSTFIRRKDQIEHLTSTSLPIGVMNSLEIDSVKRQLTDGTYVIMLTDGVLDALPVGEQDFLLETIIKGTEIRNPKELARHILQQVLNWTGKEPEDDMSVLVAALWKCRK</sequence>
<dbReference type="InterPro" id="IPR052016">
    <property type="entry name" value="Bact_Sigma-Reg"/>
</dbReference>
<dbReference type="EC" id="3.1.3.16" evidence="3"/>
<organism evidence="3 4">
    <name type="scientific">[Ruminococcus] torques</name>
    <dbReference type="NCBI Taxonomy" id="33039"/>
    <lineage>
        <taxon>Bacteria</taxon>
        <taxon>Bacillati</taxon>
        <taxon>Bacillota</taxon>
        <taxon>Clostridia</taxon>
        <taxon>Lachnospirales</taxon>
        <taxon>Lachnospiraceae</taxon>
        <taxon>Mediterraneibacter</taxon>
    </lineage>
</organism>
<protein>
    <submittedName>
        <fullName evidence="3">Stage II sporulation protein E</fullName>
        <ecNumber evidence="3">3.1.3.16</ecNumber>
    </submittedName>
</protein>
<dbReference type="SMART" id="SM00331">
    <property type="entry name" value="PP2C_SIG"/>
    <property type="match status" value="1"/>
</dbReference>
<keyword evidence="1 3" id="KW-0378">Hydrolase</keyword>
<dbReference type="Gene3D" id="3.60.40.10">
    <property type="entry name" value="PPM-type phosphatase domain"/>
    <property type="match status" value="1"/>
</dbReference>
<evidence type="ECO:0000256" key="1">
    <source>
        <dbReference type="ARBA" id="ARBA00022801"/>
    </source>
</evidence>
<dbReference type="EMBL" id="CZBX01000004">
    <property type="protein sequence ID" value="CUQ85216.1"/>
    <property type="molecule type" value="Genomic_DNA"/>
</dbReference>
<dbReference type="InterPro" id="IPR036457">
    <property type="entry name" value="PPM-type-like_dom_sf"/>
</dbReference>
<dbReference type="SUPFAM" id="SSF81606">
    <property type="entry name" value="PP2C-like"/>
    <property type="match status" value="1"/>
</dbReference>
<dbReference type="GO" id="GO:0004722">
    <property type="term" value="F:protein serine/threonine phosphatase activity"/>
    <property type="evidence" value="ECO:0007669"/>
    <property type="project" value="UniProtKB-EC"/>
</dbReference>
<evidence type="ECO:0000259" key="2">
    <source>
        <dbReference type="PROSITE" id="PS51746"/>
    </source>
</evidence>
<dbReference type="InterPro" id="IPR045768">
    <property type="entry name" value="SpoIIE_N"/>
</dbReference>
<gene>
    <name evidence="3" type="primary">spoIIE</name>
    <name evidence="3" type="ORF">ERS852502_01101</name>
</gene>
<reference evidence="3 4" key="1">
    <citation type="submission" date="2015-09" db="EMBL/GenBank/DDBJ databases">
        <authorList>
            <consortium name="Pathogen Informatics"/>
        </authorList>
    </citation>
    <scope>NUCLEOTIDE SEQUENCE [LARGE SCALE GENOMIC DNA]</scope>
    <source>
        <strain evidence="3 4">2789STDY5834889</strain>
    </source>
</reference>
<accession>A0A174ZM22</accession>
<evidence type="ECO:0000313" key="3">
    <source>
        <dbReference type="EMBL" id="CUQ85216.1"/>
    </source>
</evidence>
<name>A0A174ZM22_9FIRM</name>
<dbReference type="PROSITE" id="PS51746">
    <property type="entry name" value="PPM_2"/>
    <property type="match status" value="1"/>
</dbReference>
<dbReference type="AlphaFoldDB" id="A0A174ZM22"/>
<evidence type="ECO:0000313" key="4">
    <source>
        <dbReference type="Proteomes" id="UP000078383"/>
    </source>
</evidence>
<feature type="domain" description="PPM-type phosphatase" evidence="2">
    <location>
        <begin position="250"/>
        <end position="462"/>
    </location>
</feature>